<feature type="chain" id="PRO_5047016610" description="Ig-like domain-containing protein" evidence="1">
    <location>
        <begin position="37"/>
        <end position="112"/>
    </location>
</feature>
<evidence type="ECO:0000256" key="1">
    <source>
        <dbReference type="SAM" id="SignalP"/>
    </source>
</evidence>
<feature type="signal peptide" evidence="1">
    <location>
        <begin position="1"/>
        <end position="36"/>
    </location>
</feature>
<sequence>MTGTGRKRWGRRAGVVAVGVLAAAGGIAVAGSPAQAAPSACTFTWGGGKSLTTACAEGDGQYRTKLLCGRTGQIPSRLTYYGPWVAAGPGTRSVATCLAISSYAISGSIEAA</sequence>
<dbReference type="Proteomes" id="UP000774570">
    <property type="component" value="Unassembled WGS sequence"/>
</dbReference>
<organism evidence="2 3">
    <name type="scientific">Actinomadura parmotrematis</name>
    <dbReference type="NCBI Taxonomy" id="2864039"/>
    <lineage>
        <taxon>Bacteria</taxon>
        <taxon>Bacillati</taxon>
        <taxon>Actinomycetota</taxon>
        <taxon>Actinomycetes</taxon>
        <taxon>Streptosporangiales</taxon>
        <taxon>Thermomonosporaceae</taxon>
        <taxon>Actinomadura</taxon>
    </lineage>
</organism>
<dbReference type="EMBL" id="JAIBOA010000012">
    <property type="protein sequence ID" value="MBW8484589.1"/>
    <property type="molecule type" value="Genomic_DNA"/>
</dbReference>
<accession>A0ABS7FVY9</accession>
<comment type="caution">
    <text evidence="2">The sequence shown here is derived from an EMBL/GenBank/DDBJ whole genome shotgun (WGS) entry which is preliminary data.</text>
</comment>
<gene>
    <name evidence="2" type="ORF">K1Y72_19555</name>
</gene>
<name>A0ABS7FVY9_9ACTN</name>
<dbReference type="RefSeq" id="WP_220167827.1">
    <property type="nucleotide sequence ID" value="NZ_JAIBOA010000012.1"/>
</dbReference>
<proteinExistence type="predicted"/>
<reference evidence="2 3" key="1">
    <citation type="submission" date="2021-07" db="EMBL/GenBank/DDBJ databases">
        <title>Actinomadura sp. PM05-2 isolated from lichen.</title>
        <authorList>
            <person name="Somphong A."/>
            <person name="Phongsopitanun W."/>
            <person name="Tanasupawat S."/>
            <person name="Peongsungnone V."/>
        </authorList>
    </citation>
    <scope>NUCLEOTIDE SEQUENCE [LARGE SCALE GENOMIC DNA]</scope>
    <source>
        <strain evidence="2 3">PM05-2</strain>
    </source>
</reference>
<evidence type="ECO:0000313" key="3">
    <source>
        <dbReference type="Proteomes" id="UP000774570"/>
    </source>
</evidence>
<keyword evidence="3" id="KW-1185">Reference proteome</keyword>
<evidence type="ECO:0000313" key="2">
    <source>
        <dbReference type="EMBL" id="MBW8484589.1"/>
    </source>
</evidence>
<protein>
    <recommendedName>
        <fullName evidence="4">Ig-like domain-containing protein</fullName>
    </recommendedName>
</protein>
<evidence type="ECO:0008006" key="4">
    <source>
        <dbReference type="Google" id="ProtNLM"/>
    </source>
</evidence>
<keyword evidence="1" id="KW-0732">Signal</keyword>